<evidence type="ECO:0000256" key="1">
    <source>
        <dbReference type="ARBA" id="ARBA00004123"/>
    </source>
</evidence>
<evidence type="ECO:0000256" key="3">
    <source>
        <dbReference type="ARBA" id="ARBA00008793"/>
    </source>
</evidence>
<dbReference type="SUPFAM" id="SSF46785">
    <property type="entry name" value="Winged helix' DNA-binding domain"/>
    <property type="match status" value="1"/>
</dbReference>
<protein>
    <recommendedName>
        <fullName evidence="7">PCI domain-containing protein</fullName>
    </recommendedName>
</protein>
<dbReference type="GO" id="GO:0008180">
    <property type="term" value="C:COP9 signalosome"/>
    <property type="evidence" value="ECO:0007669"/>
    <property type="project" value="UniProtKB-KW"/>
</dbReference>
<comment type="subcellular location">
    <subcellularLocation>
        <location evidence="2">Cytoplasm</location>
    </subcellularLocation>
    <subcellularLocation>
        <location evidence="1">Nucleus</location>
    </subcellularLocation>
</comment>
<dbReference type="PANTHER" id="PTHR14145">
    <property type="entry name" value="26S PROTESOME SUBUNIT 6"/>
    <property type="match status" value="1"/>
</dbReference>
<keyword evidence="9" id="KW-1185">Reference proteome</keyword>
<dbReference type="InterPro" id="IPR036390">
    <property type="entry name" value="WH_DNA-bd_sf"/>
</dbReference>
<proteinExistence type="inferred from homology"/>
<dbReference type="eggNOG" id="KOG0686">
    <property type="taxonomic scope" value="Eukaryota"/>
</dbReference>
<keyword evidence="6" id="KW-0539">Nucleus</keyword>
<dbReference type="InterPro" id="IPR045135">
    <property type="entry name" value="Rpn7_N"/>
</dbReference>
<dbReference type="Gramene" id="scaffold_802961.1">
    <property type="protein sequence ID" value="scaffold_802961.1"/>
    <property type="gene ID" value="scaffold_802961.1"/>
</dbReference>
<dbReference type="InterPro" id="IPR000717">
    <property type="entry name" value="PCI_dom"/>
</dbReference>
<dbReference type="Pfam" id="PF10602">
    <property type="entry name" value="RPN7"/>
    <property type="match status" value="1"/>
</dbReference>
<evidence type="ECO:0000313" key="8">
    <source>
        <dbReference type="EMBL" id="EFH42774.1"/>
    </source>
</evidence>
<dbReference type="Gene3D" id="1.25.40.570">
    <property type="match status" value="1"/>
</dbReference>
<evidence type="ECO:0000313" key="9">
    <source>
        <dbReference type="Proteomes" id="UP000008694"/>
    </source>
</evidence>
<keyword evidence="5" id="KW-0736">Signalosome</keyword>
<keyword evidence="4" id="KW-0963">Cytoplasm</keyword>
<gene>
    <name evidence="8" type="ORF">ARALYDRAFT_919561</name>
</gene>
<dbReference type="HOGENOM" id="CLU_970910_0_0_1"/>
<dbReference type="GO" id="GO:0005737">
    <property type="term" value="C:cytoplasm"/>
    <property type="evidence" value="ECO:0007669"/>
    <property type="project" value="UniProtKB-SubCell"/>
</dbReference>
<sequence>MLGELHYDYGDLNEAFRIFHEELESCTMETQVIESHLKLILVSLKRGKLEDVLQWVDKVRERGGGSMESIVAAKVTCACALGNMGLQRYKTAAREFLDVSCGLGDTFNEVILPRDVAIYGGLCALATYDRSEIKARTQGVLANNHAWRVLGFAPEIRKIITEFHKGHYTYCLNYLQSIKPNLLLDIYAFKHVERLFDQIREKALLEYAQPFESLNLDTMAREFNSSVSGLEKELVVLITDNKLQVPFLSVASTCRFEALKLKTISLFYPAQALVDSDKKVLYRGSFQ</sequence>
<evidence type="ECO:0000259" key="7">
    <source>
        <dbReference type="PROSITE" id="PS50250"/>
    </source>
</evidence>
<feature type="domain" description="PCI" evidence="7">
    <location>
        <begin position="88"/>
        <end position="261"/>
    </location>
</feature>
<comment type="similarity">
    <text evidence="3">Belongs to the CSN1 family.</text>
</comment>
<dbReference type="EMBL" id="GL348720">
    <property type="protein sequence ID" value="EFH42774.1"/>
    <property type="molecule type" value="Genomic_DNA"/>
</dbReference>
<evidence type="ECO:0000256" key="2">
    <source>
        <dbReference type="ARBA" id="ARBA00004496"/>
    </source>
</evidence>
<name>D7MMW9_ARALL</name>
<dbReference type="InterPro" id="IPR019585">
    <property type="entry name" value="Rpn7/CSN1"/>
</dbReference>
<dbReference type="Proteomes" id="UP000008694">
    <property type="component" value="Unassembled WGS sequence"/>
</dbReference>
<organism evidence="9">
    <name type="scientific">Arabidopsis lyrata subsp. lyrata</name>
    <name type="common">Lyre-leaved rock-cress</name>
    <dbReference type="NCBI Taxonomy" id="81972"/>
    <lineage>
        <taxon>Eukaryota</taxon>
        <taxon>Viridiplantae</taxon>
        <taxon>Streptophyta</taxon>
        <taxon>Embryophyta</taxon>
        <taxon>Tracheophyta</taxon>
        <taxon>Spermatophyta</taxon>
        <taxon>Magnoliopsida</taxon>
        <taxon>eudicotyledons</taxon>
        <taxon>Gunneridae</taxon>
        <taxon>Pentapetalae</taxon>
        <taxon>rosids</taxon>
        <taxon>malvids</taxon>
        <taxon>Brassicales</taxon>
        <taxon>Brassicaceae</taxon>
        <taxon>Camelineae</taxon>
        <taxon>Arabidopsis</taxon>
    </lineage>
</organism>
<dbReference type="PROSITE" id="PS50250">
    <property type="entry name" value="PCI"/>
    <property type="match status" value="1"/>
</dbReference>
<accession>D7MMW9</accession>
<dbReference type="AlphaFoldDB" id="D7MMW9"/>
<dbReference type="STRING" id="81972.D7MMW9"/>
<evidence type="ECO:0000256" key="5">
    <source>
        <dbReference type="ARBA" id="ARBA00022790"/>
    </source>
</evidence>
<dbReference type="PANTHER" id="PTHR14145:SF2">
    <property type="entry name" value="COP9 SIGNALOSOME COMPLEX SUBUNIT 1"/>
    <property type="match status" value="1"/>
</dbReference>
<dbReference type="Pfam" id="PF01399">
    <property type="entry name" value="PCI"/>
    <property type="match status" value="1"/>
</dbReference>
<evidence type="ECO:0000256" key="4">
    <source>
        <dbReference type="ARBA" id="ARBA00022490"/>
    </source>
</evidence>
<reference evidence="9" key="1">
    <citation type="journal article" date="2011" name="Nat. Genet.">
        <title>The Arabidopsis lyrata genome sequence and the basis of rapid genome size change.</title>
        <authorList>
            <person name="Hu T.T."/>
            <person name="Pattyn P."/>
            <person name="Bakker E.G."/>
            <person name="Cao J."/>
            <person name="Cheng J.-F."/>
            <person name="Clark R.M."/>
            <person name="Fahlgren N."/>
            <person name="Fawcett J.A."/>
            <person name="Grimwood J."/>
            <person name="Gundlach H."/>
            <person name="Haberer G."/>
            <person name="Hollister J.D."/>
            <person name="Ossowski S."/>
            <person name="Ottilar R.P."/>
            <person name="Salamov A.A."/>
            <person name="Schneeberger K."/>
            <person name="Spannagl M."/>
            <person name="Wang X."/>
            <person name="Yang L."/>
            <person name="Nasrallah M.E."/>
            <person name="Bergelson J."/>
            <person name="Carrington J.C."/>
            <person name="Gaut B.S."/>
            <person name="Schmutz J."/>
            <person name="Mayer K.F.X."/>
            <person name="Van de Peer Y."/>
            <person name="Grigoriev I.V."/>
            <person name="Nordborg M."/>
            <person name="Weigel D."/>
            <person name="Guo Y.-L."/>
        </authorList>
    </citation>
    <scope>NUCLEOTIDE SEQUENCE [LARGE SCALE GENOMIC DNA]</scope>
    <source>
        <strain evidence="9">cv. MN47</strain>
    </source>
</reference>
<evidence type="ECO:0000256" key="6">
    <source>
        <dbReference type="ARBA" id="ARBA00023242"/>
    </source>
</evidence>